<gene>
    <name evidence="1" type="ORF">QF035_001083</name>
</gene>
<reference evidence="1 2" key="1">
    <citation type="submission" date="2023-07" db="EMBL/GenBank/DDBJ databases">
        <title>Comparative genomics of wheat-associated soil bacteria to identify genetic determinants of phenazine resistance.</title>
        <authorList>
            <person name="Mouncey N."/>
        </authorList>
    </citation>
    <scope>NUCLEOTIDE SEQUENCE [LARGE SCALE GENOMIC DNA]</scope>
    <source>
        <strain evidence="1 2">V2I4</strain>
    </source>
</reference>
<dbReference type="Proteomes" id="UP001230328">
    <property type="component" value="Unassembled WGS sequence"/>
</dbReference>
<protein>
    <submittedName>
        <fullName evidence="1">Uncharacterized protein</fullName>
    </submittedName>
</protein>
<accession>A0ABU0SLB7</accession>
<name>A0ABU0SLB7_9ACTN</name>
<dbReference type="EMBL" id="JAUSZI010000002">
    <property type="protein sequence ID" value="MDQ1023501.1"/>
    <property type="molecule type" value="Genomic_DNA"/>
</dbReference>
<organism evidence="1 2">
    <name type="scientific">Streptomyces umbrinus</name>
    <dbReference type="NCBI Taxonomy" id="67370"/>
    <lineage>
        <taxon>Bacteria</taxon>
        <taxon>Bacillati</taxon>
        <taxon>Actinomycetota</taxon>
        <taxon>Actinomycetes</taxon>
        <taxon>Kitasatosporales</taxon>
        <taxon>Streptomycetaceae</taxon>
        <taxon>Streptomyces</taxon>
        <taxon>Streptomyces phaeochromogenes group</taxon>
    </lineage>
</organism>
<sequence>MTNDGKPNLPALQYGRELIGLYRVLEKYYRLSRNG</sequence>
<keyword evidence="2" id="KW-1185">Reference proteome</keyword>
<evidence type="ECO:0000313" key="1">
    <source>
        <dbReference type="EMBL" id="MDQ1023501.1"/>
    </source>
</evidence>
<comment type="caution">
    <text evidence="1">The sequence shown here is derived from an EMBL/GenBank/DDBJ whole genome shotgun (WGS) entry which is preliminary data.</text>
</comment>
<evidence type="ECO:0000313" key="2">
    <source>
        <dbReference type="Proteomes" id="UP001230328"/>
    </source>
</evidence>
<proteinExistence type="predicted"/>